<accession>A0AAE1B7Z3</accession>
<evidence type="ECO:0000256" key="3">
    <source>
        <dbReference type="ARBA" id="ARBA00022691"/>
    </source>
</evidence>
<dbReference type="Gene3D" id="3.40.50.150">
    <property type="entry name" value="Vaccinia Virus protein VP39"/>
    <property type="match status" value="1"/>
</dbReference>
<evidence type="ECO:0000256" key="1">
    <source>
        <dbReference type="ARBA" id="ARBA00022603"/>
    </source>
</evidence>
<organism evidence="5 6">
    <name type="scientific">Elysia crispata</name>
    <name type="common">lettuce slug</name>
    <dbReference type="NCBI Taxonomy" id="231223"/>
    <lineage>
        <taxon>Eukaryota</taxon>
        <taxon>Metazoa</taxon>
        <taxon>Spiralia</taxon>
        <taxon>Lophotrochozoa</taxon>
        <taxon>Mollusca</taxon>
        <taxon>Gastropoda</taxon>
        <taxon>Heterobranchia</taxon>
        <taxon>Euthyneura</taxon>
        <taxon>Panpulmonata</taxon>
        <taxon>Sacoglossa</taxon>
        <taxon>Placobranchoidea</taxon>
        <taxon>Plakobranchidae</taxon>
        <taxon>Elysia</taxon>
    </lineage>
</organism>
<dbReference type="InterPro" id="IPR050362">
    <property type="entry name" value="Cation-dep_OMT"/>
</dbReference>
<keyword evidence="2" id="KW-0808">Transferase</keyword>
<dbReference type="GO" id="GO:0032259">
    <property type="term" value="P:methylation"/>
    <property type="evidence" value="ECO:0007669"/>
    <property type="project" value="UniProtKB-KW"/>
</dbReference>
<sequence>MAFKSRPGRELDAAIQQAEAAGVDPEVMKTLLSARDMFQRRDEFTSDATSDHSKTLAKIEHETYHHDWQGDHDQGKIPWVYRPMMYSGKVEGQLLKSLVSMQGAKRILEVGLFTGYGALAMAEALPADGEVVSLEICESLKTLAGELAKDSHHAKKIRVEVGPALETVKRLVAAGERFDMMFLDGDKKDYIDLVKVAFDENLLSEGGTVLVDNAYIIGAAYCPSDKNHQMALDLLKTVKERPHLHHVMLQINDGVLMIRRMKDVERDAA</sequence>
<dbReference type="SUPFAM" id="SSF53335">
    <property type="entry name" value="S-adenosyl-L-methionine-dependent methyltransferases"/>
    <property type="match status" value="1"/>
</dbReference>
<reference evidence="5" key="1">
    <citation type="journal article" date="2023" name="G3 (Bethesda)">
        <title>A reference genome for the long-term kleptoplast-retaining sea slug Elysia crispata morphotype clarki.</title>
        <authorList>
            <person name="Eastman K.E."/>
            <person name="Pendleton A.L."/>
            <person name="Shaikh M.A."/>
            <person name="Suttiyut T."/>
            <person name="Ogas R."/>
            <person name="Tomko P."/>
            <person name="Gavelis G."/>
            <person name="Widhalm J.R."/>
            <person name="Wisecaver J.H."/>
        </authorList>
    </citation>
    <scope>NUCLEOTIDE SEQUENCE</scope>
    <source>
        <strain evidence="5">ECLA1</strain>
    </source>
</reference>
<evidence type="ECO:0000313" key="5">
    <source>
        <dbReference type="EMBL" id="KAK3800531.1"/>
    </source>
</evidence>
<dbReference type="PROSITE" id="PS51682">
    <property type="entry name" value="SAM_OMT_I"/>
    <property type="match status" value="1"/>
</dbReference>
<keyword evidence="1" id="KW-0489">Methyltransferase</keyword>
<dbReference type="GO" id="GO:0008757">
    <property type="term" value="F:S-adenosylmethionine-dependent methyltransferase activity"/>
    <property type="evidence" value="ECO:0007669"/>
    <property type="project" value="TreeGrafter"/>
</dbReference>
<dbReference type="Pfam" id="PF01596">
    <property type="entry name" value="Methyltransf_3"/>
    <property type="match status" value="1"/>
</dbReference>
<evidence type="ECO:0000256" key="2">
    <source>
        <dbReference type="ARBA" id="ARBA00022679"/>
    </source>
</evidence>
<gene>
    <name evidence="5" type="ORF">RRG08_066385</name>
</gene>
<dbReference type="Proteomes" id="UP001283361">
    <property type="component" value="Unassembled WGS sequence"/>
</dbReference>
<dbReference type="GO" id="GO:0008171">
    <property type="term" value="F:O-methyltransferase activity"/>
    <property type="evidence" value="ECO:0007669"/>
    <property type="project" value="InterPro"/>
</dbReference>
<name>A0AAE1B7Z3_9GAST</name>
<protein>
    <recommendedName>
        <fullName evidence="7">Caffeoyl-CoA O-methyltransferase</fullName>
    </recommendedName>
</protein>
<comment type="similarity">
    <text evidence="4">Belongs to the class I-like SAM-binding methyltransferase superfamily. Cation-dependent O-methyltransferase family.</text>
</comment>
<dbReference type="InterPro" id="IPR029063">
    <property type="entry name" value="SAM-dependent_MTases_sf"/>
</dbReference>
<comment type="caution">
    <text evidence="5">The sequence shown here is derived from an EMBL/GenBank/DDBJ whole genome shotgun (WGS) entry which is preliminary data.</text>
</comment>
<keyword evidence="3" id="KW-0949">S-adenosyl-L-methionine</keyword>
<dbReference type="PANTHER" id="PTHR10509:SF14">
    <property type="entry name" value="CAFFEOYL-COA O-METHYLTRANSFERASE 3-RELATED"/>
    <property type="match status" value="1"/>
</dbReference>
<keyword evidence="6" id="KW-1185">Reference proteome</keyword>
<dbReference type="EMBL" id="JAWDGP010000450">
    <property type="protein sequence ID" value="KAK3800531.1"/>
    <property type="molecule type" value="Genomic_DNA"/>
</dbReference>
<evidence type="ECO:0000256" key="4">
    <source>
        <dbReference type="ARBA" id="ARBA00023453"/>
    </source>
</evidence>
<dbReference type="PANTHER" id="PTHR10509">
    <property type="entry name" value="O-METHYLTRANSFERASE-RELATED"/>
    <property type="match status" value="1"/>
</dbReference>
<dbReference type="CDD" id="cd02440">
    <property type="entry name" value="AdoMet_MTases"/>
    <property type="match status" value="1"/>
</dbReference>
<proteinExistence type="inferred from homology"/>
<dbReference type="InterPro" id="IPR002935">
    <property type="entry name" value="SAM_O-MeTrfase"/>
</dbReference>
<dbReference type="AlphaFoldDB" id="A0AAE1B7Z3"/>
<evidence type="ECO:0008006" key="7">
    <source>
        <dbReference type="Google" id="ProtNLM"/>
    </source>
</evidence>
<evidence type="ECO:0000313" key="6">
    <source>
        <dbReference type="Proteomes" id="UP001283361"/>
    </source>
</evidence>